<dbReference type="Proteomes" id="UP000198860">
    <property type="component" value="Unassembled WGS sequence"/>
</dbReference>
<dbReference type="STRING" id="240303.SAMN05421677_12314"/>
<proteinExistence type="predicted"/>
<evidence type="ECO:0000313" key="2">
    <source>
        <dbReference type="Proteomes" id="UP000198860"/>
    </source>
</evidence>
<gene>
    <name evidence="1" type="ORF">SAMN05421677_12314</name>
</gene>
<sequence>MVCGPSLGSVGEGDENGGALNVTVILSLIGLL</sequence>
<reference evidence="2" key="1">
    <citation type="submission" date="2016-10" db="EMBL/GenBank/DDBJ databases">
        <authorList>
            <person name="Varghese N."/>
            <person name="Submissions S."/>
        </authorList>
    </citation>
    <scope>NUCLEOTIDE SEQUENCE [LARGE SCALE GENOMIC DNA]</scope>
    <source>
        <strain evidence="2">CGMCC 1.3703</strain>
    </source>
</reference>
<name>A0A1H0TVS7_HALAD</name>
<accession>A0A1H0TVS7</accession>
<dbReference type="AlphaFoldDB" id="A0A1H0TVS7"/>
<protein>
    <submittedName>
        <fullName evidence="1">Uncharacterized protein</fullName>
    </submittedName>
</protein>
<evidence type="ECO:0000313" key="1">
    <source>
        <dbReference type="EMBL" id="SDP58222.1"/>
    </source>
</evidence>
<organism evidence="1 2">
    <name type="scientific">Halobacillus aidingensis</name>
    <dbReference type="NCBI Taxonomy" id="240303"/>
    <lineage>
        <taxon>Bacteria</taxon>
        <taxon>Bacillati</taxon>
        <taxon>Bacillota</taxon>
        <taxon>Bacilli</taxon>
        <taxon>Bacillales</taxon>
        <taxon>Bacillaceae</taxon>
        <taxon>Halobacillus</taxon>
    </lineage>
</organism>
<dbReference type="EMBL" id="FNIZ01000023">
    <property type="protein sequence ID" value="SDP58222.1"/>
    <property type="molecule type" value="Genomic_DNA"/>
</dbReference>
<keyword evidence="2" id="KW-1185">Reference proteome</keyword>